<dbReference type="Proteomes" id="UP001190700">
    <property type="component" value="Unassembled WGS sequence"/>
</dbReference>
<protein>
    <submittedName>
        <fullName evidence="1">Uncharacterized protein</fullName>
    </submittedName>
</protein>
<gene>
    <name evidence="1" type="ORF">CYMTET_53738</name>
</gene>
<proteinExistence type="predicted"/>
<reference evidence="1 2" key="1">
    <citation type="journal article" date="2015" name="Genome Biol. Evol.">
        <title>Comparative Genomics of a Bacterivorous Green Alga Reveals Evolutionary Causalities and Consequences of Phago-Mixotrophic Mode of Nutrition.</title>
        <authorList>
            <person name="Burns J.A."/>
            <person name="Paasch A."/>
            <person name="Narechania A."/>
            <person name="Kim E."/>
        </authorList>
    </citation>
    <scope>NUCLEOTIDE SEQUENCE [LARGE SCALE GENOMIC DNA]</scope>
    <source>
        <strain evidence="1 2">PLY_AMNH</strain>
    </source>
</reference>
<name>A0AAE0BGF8_9CHLO</name>
<accession>A0AAE0BGF8</accession>
<evidence type="ECO:0000313" key="2">
    <source>
        <dbReference type="Proteomes" id="UP001190700"/>
    </source>
</evidence>
<sequence>MAFESVAKTGAHIRVNKLVGFVHSQYREPSYSDRFAELCSQASDWAIESSSEAYSAGGLQPQGTLATTIEQKSSYQECIATPESCTYLGTRHAVFTHQLQQGSLPRSS</sequence>
<keyword evidence="2" id="KW-1185">Reference proteome</keyword>
<dbReference type="AlphaFoldDB" id="A0AAE0BGF8"/>
<evidence type="ECO:0000313" key="1">
    <source>
        <dbReference type="EMBL" id="KAK3236101.1"/>
    </source>
</evidence>
<comment type="caution">
    <text evidence="1">The sequence shown here is derived from an EMBL/GenBank/DDBJ whole genome shotgun (WGS) entry which is preliminary data.</text>
</comment>
<dbReference type="EMBL" id="LGRX02035159">
    <property type="protein sequence ID" value="KAK3236101.1"/>
    <property type="molecule type" value="Genomic_DNA"/>
</dbReference>
<organism evidence="1 2">
    <name type="scientific">Cymbomonas tetramitiformis</name>
    <dbReference type="NCBI Taxonomy" id="36881"/>
    <lineage>
        <taxon>Eukaryota</taxon>
        <taxon>Viridiplantae</taxon>
        <taxon>Chlorophyta</taxon>
        <taxon>Pyramimonadophyceae</taxon>
        <taxon>Pyramimonadales</taxon>
        <taxon>Pyramimonadaceae</taxon>
        <taxon>Cymbomonas</taxon>
    </lineage>
</organism>